<dbReference type="HOGENOM" id="CLU_104484_0_0_2"/>
<name>U1PEX3_9EURY</name>
<dbReference type="Proteomes" id="UP000030649">
    <property type="component" value="Unassembled WGS sequence"/>
</dbReference>
<proteinExistence type="predicted"/>
<dbReference type="Pfam" id="PF18022">
    <property type="entry name" value="Lectin_C_term"/>
    <property type="match status" value="1"/>
</dbReference>
<accession>U1PEX3</accession>
<reference evidence="1 2" key="1">
    <citation type="journal article" date="2013" name="PLoS ONE">
        <title>Assembly-driven community genomics of a hypersaline microbial ecosystem.</title>
        <authorList>
            <person name="Podell S."/>
            <person name="Ugalde J.A."/>
            <person name="Narasingarao P."/>
            <person name="Banfield J.F."/>
            <person name="Heidelberg K.B."/>
            <person name="Allen E.E."/>
        </authorList>
    </citation>
    <scope>NUCLEOTIDE SEQUENCE [LARGE SCALE GENOMIC DNA]</scope>
    <source>
        <strain evidence="2">J07HQW1</strain>
    </source>
</reference>
<dbReference type="EMBL" id="KE356560">
    <property type="protein sequence ID" value="ERG92177.1"/>
    <property type="molecule type" value="Genomic_DNA"/>
</dbReference>
<evidence type="ECO:0000313" key="2">
    <source>
        <dbReference type="Proteomes" id="UP000030649"/>
    </source>
</evidence>
<organism evidence="1 2">
    <name type="scientific">Haloquadratum walsbyi J07HQW1</name>
    <dbReference type="NCBI Taxonomy" id="1238424"/>
    <lineage>
        <taxon>Archaea</taxon>
        <taxon>Methanobacteriati</taxon>
        <taxon>Methanobacteriota</taxon>
        <taxon>Stenosarchaea group</taxon>
        <taxon>Halobacteria</taxon>
        <taxon>Halobacteriales</taxon>
        <taxon>Haloferacaceae</taxon>
        <taxon>Haloquadratum</taxon>
    </lineage>
</organism>
<protein>
    <submittedName>
        <fullName evidence="1">Uncharacterized protein</fullName>
    </submittedName>
</protein>
<dbReference type="AlphaFoldDB" id="U1PEX3"/>
<sequence>MSDIIYDGHMSTQRTYVCISFVHRANKNESTYEVITRGVTQADIYRAMLRRKYLISVGIATAMSSPLPSSESAEIFAQTECKLTLDEILSVETVTRDIAWIKRTLDNALPRYWEQPSDGIYHIGPDTEYRIPKSYQTVKLYANLFHRQLNQVYEHNRYDCDNFAFDLRDSFTRMDPFINSVGVMVDTQNSHAYNVIVVDEESQRGYGSAHMWEPQSATEADYQTNRGVLIL</sequence>
<dbReference type="Gene3D" id="3.30.460.70">
    <property type="match status" value="1"/>
</dbReference>
<evidence type="ECO:0000313" key="1">
    <source>
        <dbReference type="EMBL" id="ERG92177.1"/>
    </source>
</evidence>
<gene>
    <name evidence="1" type="ORF">J07HQW1_02212</name>
</gene>